<organism evidence="3 4">
    <name type="scientific">Mycolicibacterium anyangense</name>
    <dbReference type="NCBI Taxonomy" id="1431246"/>
    <lineage>
        <taxon>Bacteria</taxon>
        <taxon>Bacillati</taxon>
        <taxon>Actinomycetota</taxon>
        <taxon>Actinomycetes</taxon>
        <taxon>Mycobacteriales</taxon>
        <taxon>Mycobacteriaceae</taxon>
        <taxon>Mycolicibacterium</taxon>
    </lineage>
</organism>
<evidence type="ECO:0000313" key="4">
    <source>
        <dbReference type="Proteomes" id="UP000467249"/>
    </source>
</evidence>
<dbReference type="EMBL" id="AP022620">
    <property type="protein sequence ID" value="BBZ78442.1"/>
    <property type="molecule type" value="Genomic_DNA"/>
</dbReference>
<dbReference type="PANTHER" id="PTHR35004">
    <property type="entry name" value="TRANSPOSASE RV3428C-RELATED"/>
    <property type="match status" value="1"/>
</dbReference>
<feature type="region of interest" description="Disordered" evidence="1">
    <location>
        <begin position="59"/>
        <end position="82"/>
    </location>
</feature>
<gene>
    <name evidence="3" type="ORF">MANY_37790</name>
</gene>
<dbReference type="Pfam" id="PF24764">
    <property type="entry name" value="rva_4"/>
    <property type="match status" value="1"/>
</dbReference>
<sequence>MCPEARAVAVNEPIDPRVRLAISQWPDDAPRGAVSTFCAEHGISRKSFYELRKRAKADGPAAVLEPRSRRPRSSPSTLTGEVKEQAISVRAALQASGLDHGPISVHDKMRALGLDPVPSVASLARIFRQAGVAKAEPKKKPRSAWRRFVYPAPNACWQLDATGYVLTRGRQCVIFQLIDDHSRYAVASHVAWSETADAAITVFDKAVATHGVPQKLLSDNGIALNPSRRGYLGKLVEHIGRLGVEAITGKPYKPTTQGKNERFHQTLFRYLDKQPLAVTLAELQAHVDAFDDIYNNQRPHQGLPGRVTPRTAWEATAKAQPPRPKPDKPLFTAPAPKRKRPAPPPQDLPAGTRVMTLNTSGTFMLAGVYYKVDGRLAYEHVLVVTDGDHITVADLDGEVLIEHTRPAPGVRYVGNGKPRGPRQDR</sequence>
<evidence type="ECO:0000313" key="3">
    <source>
        <dbReference type="EMBL" id="BBZ78442.1"/>
    </source>
</evidence>
<proteinExistence type="predicted"/>
<evidence type="ECO:0000256" key="1">
    <source>
        <dbReference type="SAM" id="MobiDB-lite"/>
    </source>
</evidence>
<name>A0A6N4WES0_9MYCO</name>
<protein>
    <submittedName>
        <fullName evidence="3">Integrase</fullName>
    </submittedName>
</protein>
<dbReference type="InterPro" id="IPR001584">
    <property type="entry name" value="Integrase_cat-core"/>
</dbReference>
<dbReference type="Pfam" id="PF13683">
    <property type="entry name" value="rve_3"/>
    <property type="match status" value="1"/>
</dbReference>
<feature type="region of interest" description="Disordered" evidence="1">
    <location>
        <begin position="314"/>
        <end position="351"/>
    </location>
</feature>
<dbReference type="AlphaFoldDB" id="A0A6N4WES0"/>
<dbReference type="PROSITE" id="PS50994">
    <property type="entry name" value="INTEGRASE"/>
    <property type="match status" value="1"/>
</dbReference>
<evidence type="ECO:0000259" key="2">
    <source>
        <dbReference type="PROSITE" id="PS50994"/>
    </source>
</evidence>
<accession>A0A6N4WES0</accession>
<dbReference type="GO" id="GO:0015074">
    <property type="term" value="P:DNA integration"/>
    <property type="evidence" value="ECO:0007669"/>
    <property type="project" value="InterPro"/>
</dbReference>
<keyword evidence="4" id="KW-1185">Reference proteome</keyword>
<dbReference type="Gene3D" id="3.30.420.10">
    <property type="entry name" value="Ribonuclease H-like superfamily/Ribonuclease H"/>
    <property type="match status" value="1"/>
</dbReference>
<dbReference type="PANTHER" id="PTHR35004:SF7">
    <property type="entry name" value="INTEGRASE PROTEIN"/>
    <property type="match status" value="1"/>
</dbReference>
<dbReference type="SUPFAM" id="SSF53098">
    <property type="entry name" value="Ribonuclease H-like"/>
    <property type="match status" value="1"/>
</dbReference>
<dbReference type="InterPro" id="IPR058913">
    <property type="entry name" value="Integrase_dom_put"/>
</dbReference>
<dbReference type="Proteomes" id="UP000467249">
    <property type="component" value="Chromosome"/>
</dbReference>
<dbReference type="InterPro" id="IPR036397">
    <property type="entry name" value="RNaseH_sf"/>
</dbReference>
<dbReference type="KEGG" id="many:MANY_37790"/>
<dbReference type="InterPro" id="IPR012337">
    <property type="entry name" value="RNaseH-like_sf"/>
</dbReference>
<reference evidence="3 4" key="1">
    <citation type="journal article" date="2019" name="Emerg. Microbes Infect.">
        <title>Comprehensive subspecies identification of 175 nontuberculous mycobacteria species based on 7547 genomic profiles.</title>
        <authorList>
            <person name="Matsumoto Y."/>
            <person name="Kinjo T."/>
            <person name="Motooka D."/>
            <person name="Nabeya D."/>
            <person name="Jung N."/>
            <person name="Uechi K."/>
            <person name="Horii T."/>
            <person name="Iida T."/>
            <person name="Fujita J."/>
            <person name="Nakamura S."/>
        </authorList>
    </citation>
    <scope>NUCLEOTIDE SEQUENCE [LARGE SCALE GENOMIC DNA]</scope>
    <source>
        <strain evidence="3 4">JCM 30275</strain>
    </source>
</reference>
<feature type="domain" description="Integrase catalytic" evidence="2">
    <location>
        <begin position="149"/>
        <end position="317"/>
    </location>
</feature>
<dbReference type="GO" id="GO:0003676">
    <property type="term" value="F:nucleic acid binding"/>
    <property type="evidence" value="ECO:0007669"/>
    <property type="project" value="InterPro"/>
</dbReference>